<reference evidence="1" key="1">
    <citation type="submission" date="2019-07" db="EMBL/GenBank/DDBJ databases">
        <authorList>
            <person name="Weber M."/>
            <person name="Kostadinov I."/>
            <person name="Kostadinov D I."/>
        </authorList>
    </citation>
    <scope>NUCLEOTIDE SEQUENCE</scope>
    <source>
        <strain evidence="1">Gfbio:sag-sample-m06:053724c1-46a9-4a36-b237-ea2bf867836b</strain>
    </source>
</reference>
<dbReference type="AlphaFoldDB" id="A0A7D9H5J0"/>
<name>A0A7D9H5J0_9GAMM</name>
<sequence length="69" mass="7724">MAGIAIRLRDAFFERVAVVGRGARHIDWIGFRRNTRSADFDGHGDFPADDAVPEFHAGDAVFDGDIHRR</sequence>
<organism evidence="1">
    <name type="scientific">uncultured Woeseiaceae bacterium</name>
    <dbReference type="NCBI Taxonomy" id="1983305"/>
    <lineage>
        <taxon>Bacteria</taxon>
        <taxon>Pseudomonadati</taxon>
        <taxon>Pseudomonadota</taxon>
        <taxon>Gammaproteobacteria</taxon>
        <taxon>Woeseiales</taxon>
        <taxon>Woeseiaceae</taxon>
        <taxon>environmental samples</taxon>
    </lineage>
</organism>
<dbReference type="EMBL" id="LR633967">
    <property type="protein sequence ID" value="VUX56387.1"/>
    <property type="molecule type" value="Genomic_DNA"/>
</dbReference>
<proteinExistence type="predicted"/>
<protein>
    <submittedName>
        <fullName evidence="1">Uncharacterized protein</fullName>
    </submittedName>
</protein>
<accession>A0A7D9H5J0</accession>
<evidence type="ECO:0000313" key="1">
    <source>
        <dbReference type="EMBL" id="VUX56387.1"/>
    </source>
</evidence>
<gene>
    <name evidence="1" type="ORF">JTBM06_V1_770002</name>
</gene>